<dbReference type="SUPFAM" id="SSF55979">
    <property type="entry name" value="DNA clamp"/>
    <property type="match status" value="3"/>
</dbReference>
<name>A0A7C8LGM1_9FIRM</name>
<dbReference type="PANTHER" id="PTHR30478:SF0">
    <property type="entry name" value="BETA SLIDING CLAMP"/>
    <property type="match status" value="1"/>
</dbReference>
<dbReference type="PIRSF" id="PIRSF000804">
    <property type="entry name" value="DNA_pol_III_b"/>
    <property type="match status" value="1"/>
</dbReference>
<evidence type="ECO:0000313" key="14">
    <source>
        <dbReference type="EMBL" id="KAE9630258.1"/>
    </source>
</evidence>
<comment type="subunit">
    <text evidence="10">Forms a ring-shaped head-to-tail homodimer around DNA.</text>
</comment>
<dbReference type="Gene3D" id="3.10.150.10">
    <property type="entry name" value="DNA Polymerase III, subunit A, domain 2"/>
    <property type="match status" value="1"/>
</dbReference>
<keyword evidence="4 10" id="KW-0963">Cytoplasm</keyword>
<dbReference type="GO" id="GO:0005737">
    <property type="term" value="C:cytoplasm"/>
    <property type="evidence" value="ECO:0007669"/>
    <property type="project" value="UniProtKB-SubCell"/>
</dbReference>
<keyword evidence="8 10" id="KW-0239">DNA-directed DNA polymerase</keyword>
<organism evidence="14 15">
    <name type="scientific">Defluviitalea raffinosedens</name>
    <dbReference type="NCBI Taxonomy" id="1450156"/>
    <lineage>
        <taxon>Bacteria</taxon>
        <taxon>Bacillati</taxon>
        <taxon>Bacillota</taxon>
        <taxon>Clostridia</taxon>
        <taxon>Lachnospirales</taxon>
        <taxon>Defluviitaleaceae</taxon>
        <taxon>Defluviitalea</taxon>
    </lineage>
</organism>
<comment type="similarity">
    <text evidence="2 10">Belongs to the beta sliding clamp family.</text>
</comment>
<dbReference type="Gene3D" id="3.70.10.10">
    <property type="match status" value="1"/>
</dbReference>
<evidence type="ECO:0000256" key="10">
    <source>
        <dbReference type="PIRNR" id="PIRNR000804"/>
    </source>
</evidence>
<dbReference type="RefSeq" id="WP_158741516.1">
    <property type="nucleotide sequence ID" value="NZ_JAFBEP010000010.1"/>
</dbReference>
<dbReference type="InterPro" id="IPR001001">
    <property type="entry name" value="DNA_polIII_beta"/>
</dbReference>
<dbReference type="PANTHER" id="PTHR30478">
    <property type="entry name" value="DNA POLYMERASE III SUBUNIT BETA"/>
    <property type="match status" value="1"/>
</dbReference>
<evidence type="ECO:0000313" key="15">
    <source>
        <dbReference type="Proteomes" id="UP000483018"/>
    </source>
</evidence>
<protein>
    <recommendedName>
        <fullName evidence="3 10">Beta sliding clamp</fullName>
    </recommendedName>
</protein>
<dbReference type="InterPro" id="IPR046938">
    <property type="entry name" value="DNA_clamp_sf"/>
</dbReference>
<evidence type="ECO:0000259" key="11">
    <source>
        <dbReference type="Pfam" id="PF00712"/>
    </source>
</evidence>
<feature type="domain" description="DNA polymerase III beta sliding clamp C-terminal" evidence="13">
    <location>
        <begin position="250"/>
        <end position="365"/>
    </location>
</feature>
<evidence type="ECO:0000256" key="7">
    <source>
        <dbReference type="ARBA" id="ARBA00022705"/>
    </source>
</evidence>
<dbReference type="AlphaFoldDB" id="A0A7C8LGM1"/>
<comment type="subcellular location">
    <subcellularLocation>
        <location evidence="1 10">Cytoplasm</location>
    </subcellularLocation>
</comment>
<dbReference type="InterPro" id="IPR022635">
    <property type="entry name" value="DNA_polIII_beta_C"/>
</dbReference>
<dbReference type="InterPro" id="IPR022634">
    <property type="entry name" value="DNA_polIII_beta_N"/>
</dbReference>
<dbReference type="GO" id="GO:0003887">
    <property type="term" value="F:DNA-directed DNA polymerase activity"/>
    <property type="evidence" value="ECO:0007669"/>
    <property type="project" value="UniProtKB-UniRule"/>
</dbReference>
<evidence type="ECO:0000256" key="1">
    <source>
        <dbReference type="ARBA" id="ARBA00004496"/>
    </source>
</evidence>
<keyword evidence="7 10" id="KW-0235">DNA replication</keyword>
<gene>
    <name evidence="14" type="ORF">GND95_12630</name>
</gene>
<dbReference type="GO" id="GO:0003677">
    <property type="term" value="F:DNA binding"/>
    <property type="evidence" value="ECO:0007669"/>
    <property type="project" value="UniProtKB-UniRule"/>
</dbReference>
<keyword evidence="6 10" id="KW-0548">Nucleotidyltransferase</keyword>
<dbReference type="OrthoDB" id="8421503at2"/>
<keyword evidence="9" id="KW-0238">DNA-binding</keyword>
<evidence type="ECO:0000256" key="8">
    <source>
        <dbReference type="ARBA" id="ARBA00022932"/>
    </source>
</evidence>
<dbReference type="NCBIfam" id="TIGR00663">
    <property type="entry name" value="dnan"/>
    <property type="match status" value="1"/>
</dbReference>
<feature type="domain" description="DNA polymerase III beta sliding clamp central" evidence="12">
    <location>
        <begin position="128"/>
        <end position="241"/>
    </location>
</feature>
<accession>A0A7C8LGM1</accession>
<dbReference type="GO" id="GO:0008408">
    <property type="term" value="F:3'-5' exonuclease activity"/>
    <property type="evidence" value="ECO:0007669"/>
    <property type="project" value="InterPro"/>
</dbReference>
<dbReference type="InterPro" id="IPR022637">
    <property type="entry name" value="DNA_polIII_beta_cen"/>
</dbReference>
<evidence type="ECO:0000256" key="6">
    <source>
        <dbReference type="ARBA" id="ARBA00022695"/>
    </source>
</evidence>
<comment type="caution">
    <text evidence="14">The sequence shown here is derived from an EMBL/GenBank/DDBJ whole genome shotgun (WGS) entry which is preliminary data.</text>
</comment>
<evidence type="ECO:0000256" key="3">
    <source>
        <dbReference type="ARBA" id="ARBA00021035"/>
    </source>
</evidence>
<evidence type="ECO:0000256" key="4">
    <source>
        <dbReference type="ARBA" id="ARBA00022490"/>
    </source>
</evidence>
<dbReference type="Proteomes" id="UP000483018">
    <property type="component" value="Unassembled WGS sequence"/>
</dbReference>
<dbReference type="GO" id="GO:0006271">
    <property type="term" value="P:DNA strand elongation involved in DNA replication"/>
    <property type="evidence" value="ECO:0007669"/>
    <property type="project" value="TreeGrafter"/>
</dbReference>
<evidence type="ECO:0000259" key="12">
    <source>
        <dbReference type="Pfam" id="PF02767"/>
    </source>
</evidence>
<dbReference type="SMART" id="SM00480">
    <property type="entry name" value="POL3Bc"/>
    <property type="match status" value="1"/>
</dbReference>
<dbReference type="EMBL" id="WSLF01000015">
    <property type="protein sequence ID" value="KAE9630258.1"/>
    <property type="molecule type" value="Genomic_DNA"/>
</dbReference>
<proteinExistence type="inferred from homology"/>
<evidence type="ECO:0000256" key="9">
    <source>
        <dbReference type="ARBA" id="ARBA00023125"/>
    </source>
</evidence>
<dbReference type="Pfam" id="PF02767">
    <property type="entry name" value="DNA_pol3_beta_2"/>
    <property type="match status" value="1"/>
</dbReference>
<sequence length="368" mass="41095">MKVSCTKNDLLNSVNIVLKAVSSRTTLPILECILLETDQNALKLTGNDLELGIESTIPATVEKSGCIALEAKIFSEIVRKLPEDEVKITVDANLMATIKCANSEFKISAQSGADFPELPKIERDKSITLKQSTLKDMIRQTIFSVATEETRPILTGELIQIKNGALHMVSVDGYRVSYRKTPLSVENEENEVVVPGKTLGEISKIFSSEEEDQVSIYFTDKHILFDLGDSTVVSRLLEGEFLKYENSFSEDYETRITVDRKALLMSIERAALISREGKKNPIKMEMDSDRLVITSNTELGTAHEELPVNLEGKDLMIAFNPKYLIDALKVIDDDEVAILFMSSLNPCIIQPVNGNEYKYLILPIRLNV</sequence>
<comment type="function">
    <text evidence="10">Confers DNA tethering and processivity to DNA polymerases and other proteins. Acts as a clamp, forming a ring around DNA (a reaction catalyzed by the clamp-loading complex) which diffuses in an ATP-independent manner freely and bidirectionally along dsDNA. Initially characterized for its ability to contact the catalytic subunit of DNA polymerase III (Pol III), a complex, multichain enzyme responsible for most of the replicative synthesis in bacteria; Pol III exhibits 3'-5' exonuclease proofreading activity. The beta chain is required for initiation of replication as well as for processivity of DNA replication.</text>
</comment>
<keyword evidence="5 10" id="KW-0808">Transferase</keyword>
<evidence type="ECO:0000256" key="5">
    <source>
        <dbReference type="ARBA" id="ARBA00022679"/>
    </source>
</evidence>
<dbReference type="Pfam" id="PF02768">
    <property type="entry name" value="DNA_pol3_beta_3"/>
    <property type="match status" value="1"/>
</dbReference>
<reference evidence="14 15" key="1">
    <citation type="submission" date="2019-12" db="EMBL/GenBank/DDBJ databases">
        <title>Defluviitalea raffinosedens, isolated from a biogas fermenter, genome sequencing and characterization.</title>
        <authorList>
            <person name="Rettenmaier R."/>
            <person name="Schneider M."/>
            <person name="Neuhaus K."/>
            <person name="Liebl W."/>
            <person name="Zverlov V."/>
        </authorList>
    </citation>
    <scope>NUCLEOTIDE SEQUENCE [LARGE SCALE GENOMIC DNA]</scope>
    <source>
        <strain evidence="14 15">249c-K6</strain>
    </source>
</reference>
<keyword evidence="15" id="KW-1185">Reference proteome</keyword>
<dbReference type="Pfam" id="PF00712">
    <property type="entry name" value="DNA_pol3_beta"/>
    <property type="match status" value="1"/>
</dbReference>
<dbReference type="GO" id="GO:0009360">
    <property type="term" value="C:DNA polymerase III complex"/>
    <property type="evidence" value="ECO:0007669"/>
    <property type="project" value="InterPro"/>
</dbReference>
<feature type="domain" description="DNA polymerase III beta sliding clamp N-terminal" evidence="11">
    <location>
        <begin position="1"/>
        <end position="119"/>
    </location>
</feature>
<evidence type="ECO:0000256" key="2">
    <source>
        <dbReference type="ARBA" id="ARBA00010752"/>
    </source>
</evidence>
<dbReference type="CDD" id="cd00140">
    <property type="entry name" value="beta_clamp"/>
    <property type="match status" value="1"/>
</dbReference>
<evidence type="ECO:0000259" key="13">
    <source>
        <dbReference type="Pfam" id="PF02768"/>
    </source>
</evidence>